<keyword evidence="1" id="KW-0472">Membrane</keyword>
<dbReference type="AlphaFoldDB" id="A0A1G4T686"/>
<feature type="transmembrane region" description="Helical" evidence="1">
    <location>
        <begin position="6"/>
        <end position="27"/>
    </location>
</feature>
<proteinExistence type="predicted"/>
<dbReference type="EMBL" id="FMTM01000008">
    <property type="protein sequence ID" value="SCW76019.1"/>
    <property type="molecule type" value="Genomic_DNA"/>
</dbReference>
<keyword evidence="1" id="KW-1133">Transmembrane helix</keyword>
<evidence type="ECO:0000313" key="2">
    <source>
        <dbReference type="EMBL" id="SCW76019.1"/>
    </source>
</evidence>
<protein>
    <submittedName>
        <fullName evidence="2">Uncharacterized protein</fullName>
    </submittedName>
</protein>
<accession>A0A1G4T686</accession>
<name>A0A1G4T686_9HYPH</name>
<evidence type="ECO:0000313" key="3">
    <source>
        <dbReference type="Proteomes" id="UP000199542"/>
    </source>
</evidence>
<keyword evidence="1" id="KW-0812">Transmembrane</keyword>
<reference evidence="2 3" key="1">
    <citation type="submission" date="2016-10" db="EMBL/GenBank/DDBJ databases">
        <authorList>
            <person name="de Groot N.N."/>
        </authorList>
    </citation>
    <scope>NUCLEOTIDE SEQUENCE [LARGE SCALE GENOMIC DNA]</scope>
    <source>
        <strain evidence="2 3">CGMCC 1.3401</strain>
    </source>
</reference>
<evidence type="ECO:0000256" key="1">
    <source>
        <dbReference type="SAM" id="Phobius"/>
    </source>
</evidence>
<dbReference type="Proteomes" id="UP000199542">
    <property type="component" value="Unassembled WGS sequence"/>
</dbReference>
<sequence>MASQQIICEVLFFFSLFGLLFGTWKYLDSNLTAGRKETEKVAEVPAAHKLPTAEHYVAKRDFEKPPMKSWTRCGSAK</sequence>
<gene>
    <name evidence="2" type="ORF">SAMN02927900_04596</name>
</gene>
<organism evidence="2 3">
    <name type="scientific">Rhizobium mongolense subsp. loessense</name>
    <dbReference type="NCBI Taxonomy" id="158890"/>
    <lineage>
        <taxon>Bacteria</taxon>
        <taxon>Pseudomonadati</taxon>
        <taxon>Pseudomonadota</taxon>
        <taxon>Alphaproteobacteria</taxon>
        <taxon>Hyphomicrobiales</taxon>
        <taxon>Rhizobiaceae</taxon>
        <taxon>Rhizobium/Agrobacterium group</taxon>
        <taxon>Rhizobium</taxon>
    </lineage>
</organism>